<reference evidence="2" key="1">
    <citation type="journal article" date="2023" name="Int. J. Mol. Sci.">
        <title>Metagenomics Revealed a New Genus 'Candidatus Thiocaldithrix dubininis' gen. nov., sp. nov. and a New Species 'Candidatus Thiothrix putei' sp. nov. in the Family Thiotrichaceae, Some Members of Which Have Traits of Both Na+- and H+-Motive Energetics.</title>
        <authorList>
            <person name="Ravin N.V."/>
            <person name="Muntyan M.S."/>
            <person name="Smolyakov D.D."/>
            <person name="Rudenko T.S."/>
            <person name="Beletsky A.V."/>
            <person name="Mardanov A.V."/>
            <person name="Grabovich M.Y."/>
        </authorList>
    </citation>
    <scope>NUCLEOTIDE SEQUENCE</scope>
    <source>
        <strain evidence="2">GKL-02</strain>
    </source>
</reference>
<reference evidence="2" key="2">
    <citation type="submission" date="2023-04" db="EMBL/GenBank/DDBJ databases">
        <authorList>
            <person name="Beletskiy A.V."/>
            <person name="Mardanov A.V."/>
            <person name="Ravin N.V."/>
        </authorList>
    </citation>
    <scope>NUCLEOTIDE SEQUENCE</scope>
    <source>
        <strain evidence="2">GKL-02</strain>
    </source>
</reference>
<name>A0AA95HAR0_9GAMM</name>
<gene>
    <name evidence="2" type="ORF">QJT81_19760</name>
</gene>
<dbReference type="KEGG" id="tput:QJT81_19760"/>
<dbReference type="Proteomes" id="UP001301326">
    <property type="component" value="Chromosome"/>
</dbReference>
<keyword evidence="1" id="KW-0812">Transmembrane</keyword>
<evidence type="ECO:0000313" key="2">
    <source>
        <dbReference type="EMBL" id="WGZ93997.1"/>
    </source>
</evidence>
<accession>A0AA95HAR0</accession>
<evidence type="ECO:0000256" key="1">
    <source>
        <dbReference type="SAM" id="Phobius"/>
    </source>
</evidence>
<feature type="transmembrane region" description="Helical" evidence="1">
    <location>
        <begin position="12"/>
        <end position="30"/>
    </location>
</feature>
<keyword evidence="1" id="KW-1133">Transmembrane helix</keyword>
<sequence length="355" mass="40548">MILQDTYLTDHKYPWILLATLAVSMSIYFYPPDSGLVEIVRDRGLELASKVQTFPMPTTAFPRHLGNVASAKPIRPNRNLKKAQQTANTSNAMDNRPVTNINQAFQQLNPTNENRREVYTVATLTQSTLPEQKLLLIEQLLDSKEMIGKTGEVYNLLLNENNPVIIKSLSRLLMSSFDENTDVVGVLSTLVTNDKIAADVIDYIPEFLSPEEIRALYVLNNNQLSIEQKDMLLTYYINTSILNAEDPFADAYMNQEYQYRRANLAVSPRETLALALVTGRDNLEYVAMQKSHFSTRLILREKPLNPDQETLFMWFEANLIISEDDADKALFIEAMSYELTNEEKQAINLMYPMIF</sequence>
<proteinExistence type="predicted"/>
<organism evidence="2">
    <name type="scientific">Candidatus Thiothrix putei</name>
    <dbReference type="NCBI Taxonomy" id="3080811"/>
    <lineage>
        <taxon>Bacteria</taxon>
        <taxon>Pseudomonadati</taxon>
        <taxon>Pseudomonadota</taxon>
        <taxon>Gammaproteobacteria</taxon>
        <taxon>Thiotrichales</taxon>
        <taxon>Thiotrichaceae</taxon>
        <taxon>Thiothrix</taxon>
    </lineage>
</organism>
<keyword evidence="1" id="KW-0472">Membrane</keyword>
<protein>
    <submittedName>
        <fullName evidence="2">Uncharacterized protein</fullName>
    </submittedName>
</protein>
<dbReference type="AlphaFoldDB" id="A0AA95HAR0"/>
<dbReference type="EMBL" id="CP124756">
    <property type="protein sequence ID" value="WGZ93997.1"/>
    <property type="molecule type" value="Genomic_DNA"/>
</dbReference>